<accession>A0A024VFV7</accession>
<proteinExistence type="inferred from homology"/>
<dbReference type="OrthoDB" id="434092at2759"/>
<dbReference type="Proteomes" id="UP000030690">
    <property type="component" value="Unassembled WGS sequence"/>
</dbReference>
<keyword evidence="5 10" id="KW-0276">Fatty acid metabolism</keyword>
<evidence type="ECO:0000256" key="10">
    <source>
        <dbReference type="RuleBase" id="RU361115"/>
    </source>
</evidence>
<dbReference type="PANTHER" id="PTHR11157:SF17">
    <property type="entry name" value="ELONGATION OF VERY LONG CHAIN FATTY ACIDS PROTEIN 6"/>
    <property type="match status" value="1"/>
</dbReference>
<protein>
    <recommendedName>
        <fullName evidence="10">Elongation of fatty acids protein</fullName>
        <ecNumber evidence="10">2.3.1.-</ecNumber>
    </recommendedName>
</protein>
<evidence type="ECO:0000313" key="11">
    <source>
        <dbReference type="EMBL" id="ETW21075.1"/>
    </source>
</evidence>
<comment type="similarity">
    <text evidence="10">Belongs to the ELO family.</text>
</comment>
<feature type="transmembrane region" description="Helical" evidence="10">
    <location>
        <begin position="197"/>
        <end position="218"/>
    </location>
</feature>
<dbReference type="GO" id="GO:0005789">
    <property type="term" value="C:endoplasmic reticulum membrane"/>
    <property type="evidence" value="ECO:0007669"/>
    <property type="project" value="TreeGrafter"/>
</dbReference>
<dbReference type="PROSITE" id="PS01188">
    <property type="entry name" value="ELO"/>
    <property type="match status" value="1"/>
</dbReference>
<name>A0A024VFV7_PLAFA</name>
<evidence type="ECO:0000256" key="9">
    <source>
        <dbReference type="ARBA" id="ARBA00023160"/>
    </source>
</evidence>
<sequence>MITNIITKTNDEYFMEIIGHIRNYPKRPIFFIEEIYPFLNYISFKWERDFKPFDFIQFVHNKYFICPLIVIIYLLFCKYGNILMRDKKALNLKRTISIWNFVLSFFNLLVTIKLYPVLIYIIYHYSLTGLLIIPPIYTCGFGTVGLWICFFIISKYFELIDTLFLILKKKEITFLHWFHHSTVLLYTWDTYYEEIPVGFIFICINAFVHSIMYFYYFLASCYNKKFKWSIIVTLIQICQMFLGVLLTSYCLYISYIYTYNNKWTVSFVHKLKNNVTFQYGHYISRKNIILASLMYISYLYLFINYFFHRYIISYLMKKKKKT</sequence>
<keyword evidence="7 10" id="KW-0443">Lipid metabolism</keyword>
<evidence type="ECO:0000256" key="8">
    <source>
        <dbReference type="ARBA" id="ARBA00023136"/>
    </source>
</evidence>
<dbReference type="EC" id="2.3.1.-" evidence="10"/>
<evidence type="ECO:0000256" key="7">
    <source>
        <dbReference type="ARBA" id="ARBA00023098"/>
    </source>
</evidence>
<dbReference type="InterPro" id="IPR030457">
    <property type="entry name" value="ELO_CS"/>
</dbReference>
<keyword evidence="3 10" id="KW-0808">Transferase</keyword>
<keyword evidence="6 10" id="KW-1133">Transmembrane helix</keyword>
<dbReference type="GO" id="GO:0042761">
    <property type="term" value="P:very long-chain fatty acid biosynthetic process"/>
    <property type="evidence" value="ECO:0007669"/>
    <property type="project" value="TreeGrafter"/>
</dbReference>
<dbReference type="Pfam" id="PF01151">
    <property type="entry name" value="ELO"/>
    <property type="match status" value="1"/>
</dbReference>
<evidence type="ECO:0000256" key="4">
    <source>
        <dbReference type="ARBA" id="ARBA00022692"/>
    </source>
</evidence>
<feature type="transmembrane region" description="Helical" evidence="10">
    <location>
        <begin position="129"/>
        <end position="153"/>
    </location>
</feature>
<evidence type="ECO:0000256" key="5">
    <source>
        <dbReference type="ARBA" id="ARBA00022832"/>
    </source>
</evidence>
<feature type="transmembrane region" description="Helical" evidence="10">
    <location>
        <begin position="288"/>
        <end position="312"/>
    </location>
</feature>
<dbReference type="EMBL" id="KI925007">
    <property type="protein sequence ID" value="ETW21075.1"/>
    <property type="molecule type" value="Genomic_DNA"/>
</dbReference>
<dbReference type="GO" id="GO:0019367">
    <property type="term" value="P:fatty acid elongation, saturated fatty acid"/>
    <property type="evidence" value="ECO:0007669"/>
    <property type="project" value="TreeGrafter"/>
</dbReference>
<dbReference type="InterPro" id="IPR002076">
    <property type="entry name" value="ELO_fam"/>
</dbReference>
<feature type="transmembrane region" description="Helical" evidence="10">
    <location>
        <begin position="98"/>
        <end position="123"/>
    </location>
</feature>
<dbReference type="GO" id="GO:0034625">
    <property type="term" value="P:fatty acid elongation, monounsaturated fatty acid"/>
    <property type="evidence" value="ECO:0007669"/>
    <property type="project" value="TreeGrafter"/>
</dbReference>
<gene>
    <name evidence="11" type="ORF">PFFVO_00079</name>
</gene>
<dbReference type="AlphaFoldDB" id="A0A024VFV7"/>
<comment type="subcellular location">
    <subcellularLocation>
        <location evidence="1">Membrane</location>
        <topology evidence="1">Multi-pass membrane protein</topology>
    </subcellularLocation>
</comment>
<evidence type="ECO:0000256" key="3">
    <source>
        <dbReference type="ARBA" id="ARBA00022679"/>
    </source>
</evidence>
<keyword evidence="2 10" id="KW-0444">Lipid biosynthesis</keyword>
<dbReference type="GO" id="GO:0009922">
    <property type="term" value="F:fatty acid elongase activity"/>
    <property type="evidence" value="ECO:0007669"/>
    <property type="project" value="InterPro"/>
</dbReference>
<evidence type="ECO:0000313" key="12">
    <source>
        <dbReference type="Proteomes" id="UP000030690"/>
    </source>
</evidence>
<evidence type="ECO:0000256" key="1">
    <source>
        <dbReference type="ARBA" id="ARBA00004141"/>
    </source>
</evidence>
<feature type="transmembrane region" description="Helical" evidence="10">
    <location>
        <begin position="230"/>
        <end position="257"/>
    </location>
</feature>
<reference evidence="11 12" key="2">
    <citation type="submission" date="2013-02" db="EMBL/GenBank/DDBJ databases">
        <title>The Genome Sequence of Plasmodium falciparum Vietnam Oak-Knoll (FVO).</title>
        <authorList>
            <consortium name="The Broad Institute Genome Sequencing Platform"/>
            <consortium name="The Broad Institute Genome Sequencing Center for Infectious Disease"/>
            <person name="Neafsey D."/>
            <person name="Cheeseman I."/>
            <person name="Volkman S."/>
            <person name="Adams J."/>
            <person name="Walker B."/>
            <person name="Young S.K."/>
            <person name="Zeng Q."/>
            <person name="Gargeya S."/>
            <person name="Fitzgerald M."/>
            <person name="Haas B."/>
            <person name="Abouelleil A."/>
            <person name="Alvarado L."/>
            <person name="Arachchi H.M."/>
            <person name="Berlin A.M."/>
            <person name="Chapman S.B."/>
            <person name="Dewar J."/>
            <person name="Goldberg J."/>
            <person name="Griggs A."/>
            <person name="Gujja S."/>
            <person name="Hansen M."/>
            <person name="Howarth C."/>
            <person name="Imamovic A."/>
            <person name="Larimer J."/>
            <person name="McCowan C."/>
            <person name="Murphy C."/>
            <person name="Neiman D."/>
            <person name="Pearson M."/>
            <person name="Priest M."/>
            <person name="Roberts A."/>
            <person name="Saif S."/>
            <person name="Shea T."/>
            <person name="Sisk P."/>
            <person name="Sykes S."/>
            <person name="Wortman J."/>
            <person name="Nusbaum C."/>
            <person name="Birren B."/>
        </authorList>
    </citation>
    <scope>NUCLEOTIDE SEQUENCE [LARGE SCALE GENOMIC DNA]</scope>
    <source>
        <strain evidence="12">Vietnam Oak-Knoll (FVO)</strain>
    </source>
</reference>
<dbReference type="GO" id="GO:0030148">
    <property type="term" value="P:sphingolipid biosynthetic process"/>
    <property type="evidence" value="ECO:0007669"/>
    <property type="project" value="TreeGrafter"/>
</dbReference>
<feature type="transmembrane region" description="Helical" evidence="10">
    <location>
        <begin position="55"/>
        <end position="77"/>
    </location>
</feature>
<feature type="transmembrane region" description="Helical" evidence="10">
    <location>
        <begin position="174"/>
        <end position="191"/>
    </location>
</feature>
<organism evidence="11 12">
    <name type="scientific">Plasmodium falciparum Vietnam Oak-Knoll</name>
    <name type="common">FVO</name>
    <dbReference type="NCBI Taxonomy" id="1036723"/>
    <lineage>
        <taxon>Eukaryota</taxon>
        <taxon>Sar</taxon>
        <taxon>Alveolata</taxon>
        <taxon>Apicomplexa</taxon>
        <taxon>Aconoidasida</taxon>
        <taxon>Haemosporida</taxon>
        <taxon>Plasmodiidae</taxon>
        <taxon>Plasmodium</taxon>
        <taxon>Plasmodium (Laverania)</taxon>
    </lineage>
</organism>
<evidence type="ECO:0000256" key="2">
    <source>
        <dbReference type="ARBA" id="ARBA00022516"/>
    </source>
</evidence>
<reference evidence="11 12" key="1">
    <citation type="submission" date="2013-02" db="EMBL/GenBank/DDBJ databases">
        <title>The Genome Annotation of Plasmodium falciparum Vietnam Oak-Knoll (FVO).</title>
        <authorList>
            <consortium name="The Broad Institute Genome Sequencing Platform"/>
            <consortium name="The Broad Institute Genome Sequencing Center for Infectious Disease"/>
            <person name="Neafsey D."/>
            <person name="Hoffman S."/>
            <person name="Volkman S."/>
            <person name="Rosenthal P."/>
            <person name="Walker B."/>
            <person name="Young S.K."/>
            <person name="Zeng Q."/>
            <person name="Gargeya S."/>
            <person name="Fitzgerald M."/>
            <person name="Haas B."/>
            <person name="Abouelleil A."/>
            <person name="Allen A.W."/>
            <person name="Alvarado L."/>
            <person name="Arachchi H.M."/>
            <person name="Berlin A.M."/>
            <person name="Chapman S.B."/>
            <person name="Gainer-Dewar J."/>
            <person name="Goldberg J."/>
            <person name="Griggs A."/>
            <person name="Gujja S."/>
            <person name="Hansen M."/>
            <person name="Howarth C."/>
            <person name="Imamovic A."/>
            <person name="Ireland A."/>
            <person name="Larimer J."/>
            <person name="McCowan C."/>
            <person name="Murphy C."/>
            <person name="Pearson M."/>
            <person name="Poon T.W."/>
            <person name="Priest M."/>
            <person name="Roberts A."/>
            <person name="Saif S."/>
            <person name="Shea T."/>
            <person name="Sisk P."/>
            <person name="Sykes S."/>
            <person name="Wortman J."/>
            <person name="Nusbaum C."/>
            <person name="Birren B."/>
        </authorList>
    </citation>
    <scope>NUCLEOTIDE SEQUENCE [LARGE SCALE GENOMIC DNA]</scope>
    <source>
        <strain evidence="12">Vietnam Oak-Knoll (FVO)</strain>
    </source>
</reference>
<keyword evidence="9 10" id="KW-0275">Fatty acid biosynthesis</keyword>
<keyword evidence="4 10" id="KW-0812">Transmembrane</keyword>
<dbReference type="SMR" id="A0A024VFV7"/>
<dbReference type="GO" id="GO:0034626">
    <property type="term" value="P:fatty acid elongation, polyunsaturated fatty acid"/>
    <property type="evidence" value="ECO:0007669"/>
    <property type="project" value="TreeGrafter"/>
</dbReference>
<comment type="catalytic activity">
    <reaction evidence="10">
        <text>an acyl-CoA + malonyl-CoA + H(+) = a 3-oxoacyl-CoA + CO2 + CoA</text>
        <dbReference type="Rhea" id="RHEA:50252"/>
        <dbReference type="ChEBI" id="CHEBI:15378"/>
        <dbReference type="ChEBI" id="CHEBI:16526"/>
        <dbReference type="ChEBI" id="CHEBI:57287"/>
        <dbReference type="ChEBI" id="CHEBI:57384"/>
        <dbReference type="ChEBI" id="CHEBI:58342"/>
        <dbReference type="ChEBI" id="CHEBI:90726"/>
    </reaction>
    <physiologicalReaction direction="left-to-right" evidence="10">
        <dbReference type="Rhea" id="RHEA:50253"/>
    </physiologicalReaction>
</comment>
<dbReference type="PANTHER" id="PTHR11157">
    <property type="entry name" value="FATTY ACID ACYL TRANSFERASE-RELATED"/>
    <property type="match status" value="1"/>
</dbReference>
<keyword evidence="8 10" id="KW-0472">Membrane</keyword>
<evidence type="ECO:0000256" key="6">
    <source>
        <dbReference type="ARBA" id="ARBA00022989"/>
    </source>
</evidence>